<dbReference type="Proteomes" id="UP001230188">
    <property type="component" value="Unassembled WGS sequence"/>
</dbReference>
<dbReference type="InterPro" id="IPR036291">
    <property type="entry name" value="NAD(P)-bd_dom_sf"/>
</dbReference>
<accession>A0AAD7UJH8</accession>
<feature type="region of interest" description="Disordered" evidence="3">
    <location>
        <begin position="240"/>
        <end position="318"/>
    </location>
</feature>
<name>A0AAD7UJH8_9STRA</name>
<dbReference type="Pfam" id="PF00106">
    <property type="entry name" value="adh_short"/>
    <property type="match status" value="1"/>
</dbReference>
<feature type="region of interest" description="Disordered" evidence="3">
    <location>
        <begin position="464"/>
        <end position="500"/>
    </location>
</feature>
<dbReference type="PANTHER" id="PTHR43899">
    <property type="entry name" value="RH59310P"/>
    <property type="match status" value="1"/>
</dbReference>
<dbReference type="AlphaFoldDB" id="A0AAD7UJH8"/>
<keyword evidence="4" id="KW-0732">Signal</keyword>
<dbReference type="SUPFAM" id="SSF51735">
    <property type="entry name" value="NAD(P)-binding Rossmann-fold domains"/>
    <property type="match status" value="1"/>
</dbReference>
<evidence type="ECO:0000313" key="5">
    <source>
        <dbReference type="EMBL" id="KAJ8609123.1"/>
    </source>
</evidence>
<dbReference type="InterPro" id="IPR051019">
    <property type="entry name" value="VLCFA-Steroid_DH"/>
</dbReference>
<evidence type="ECO:0000313" key="6">
    <source>
        <dbReference type="Proteomes" id="UP001230188"/>
    </source>
</evidence>
<dbReference type="PANTHER" id="PTHR43899:SF13">
    <property type="entry name" value="RH59310P"/>
    <property type="match status" value="1"/>
</dbReference>
<feature type="chain" id="PRO_5041940886" evidence="4">
    <location>
        <begin position="20"/>
        <end position="500"/>
    </location>
</feature>
<dbReference type="InterPro" id="IPR002347">
    <property type="entry name" value="SDR_fam"/>
</dbReference>
<evidence type="ECO:0000256" key="3">
    <source>
        <dbReference type="SAM" id="MobiDB-lite"/>
    </source>
</evidence>
<evidence type="ECO:0000256" key="2">
    <source>
        <dbReference type="ARBA" id="ARBA00023002"/>
    </source>
</evidence>
<feature type="compositionally biased region" description="Pro residues" evidence="3">
    <location>
        <begin position="282"/>
        <end position="307"/>
    </location>
</feature>
<proteinExistence type="inferred from homology"/>
<feature type="compositionally biased region" description="Low complexity" evidence="3">
    <location>
        <begin position="268"/>
        <end position="281"/>
    </location>
</feature>
<protein>
    <submittedName>
        <fullName evidence="5">Uncharacterized protein</fullName>
    </submittedName>
</protein>
<reference evidence="5" key="1">
    <citation type="submission" date="2023-01" db="EMBL/GenBank/DDBJ databases">
        <title>Metagenome sequencing of chrysophaentin producing Chrysophaeum taylorii.</title>
        <authorList>
            <person name="Davison J."/>
            <person name="Bewley C."/>
        </authorList>
    </citation>
    <scope>NUCLEOTIDE SEQUENCE</scope>
    <source>
        <strain evidence="5">NIES-1699</strain>
    </source>
</reference>
<feature type="compositionally biased region" description="Acidic residues" evidence="3">
    <location>
        <begin position="308"/>
        <end position="318"/>
    </location>
</feature>
<keyword evidence="2" id="KW-0560">Oxidoreductase</keyword>
<organism evidence="5 6">
    <name type="scientific">Chrysophaeum taylorii</name>
    <dbReference type="NCBI Taxonomy" id="2483200"/>
    <lineage>
        <taxon>Eukaryota</taxon>
        <taxon>Sar</taxon>
        <taxon>Stramenopiles</taxon>
        <taxon>Ochrophyta</taxon>
        <taxon>Pelagophyceae</taxon>
        <taxon>Pelagomonadales</taxon>
        <taxon>Pelagomonadaceae</taxon>
        <taxon>Chrysophaeum</taxon>
    </lineage>
</organism>
<dbReference type="EMBL" id="JAQMWT010000149">
    <property type="protein sequence ID" value="KAJ8609123.1"/>
    <property type="molecule type" value="Genomic_DNA"/>
</dbReference>
<feature type="compositionally biased region" description="Basic residues" evidence="3">
    <location>
        <begin position="482"/>
        <end position="500"/>
    </location>
</feature>
<gene>
    <name evidence="5" type="ORF">CTAYLR_006068</name>
</gene>
<evidence type="ECO:0000256" key="1">
    <source>
        <dbReference type="ARBA" id="ARBA00006484"/>
    </source>
</evidence>
<keyword evidence="6" id="KW-1185">Reference proteome</keyword>
<evidence type="ECO:0000256" key="4">
    <source>
        <dbReference type="SAM" id="SignalP"/>
    </source>
</evidence>
<dbReference type="Gene3D" id="3.40.50.720">
    <property type="entry name" value="NAD(P)-binding Rossmann-like Domain"/>
    <property type="match status" value="1"/>
</dbReference>
<sequence>MLRILSLLMLGACSGVVRKHELAVVPCSDTESGEAEGKASNGWSPLFSAVRAVYNRSPVSGAVNVVTPQFAVVANAVRVGVNQIPQHVTLLTGAATAAAILPIGPQQLLVKTVAACGLLKASYSMYQASRLALAPLDDTEGRWAVVTGCGEISGIGASTARSLAARGYDVVVVAGRDGDARALARCLRLDFGTQCIAVAADFETDAAASVRALRRTLRRANITGAVDIMVHSPPRGVLFETRSHKKKKRQQREPAVDPVPTSDTPRQPAFFSSSSSSSSSEAPPPSTPFPWFPVPVPVPVPDAPPPAVEEEDEDDEERDVLWDTALQTRCSASSHLAQLFGAEMASRGRGRCVFVVGGGTLLDMTPATNYDAALRCTARSTLEAADAYTRTLASSLRVDLARYGVGITVATRDVTNFLTPLRSWRPARRADRLSPGDRLVDAVLRGEDKITLYRGDHRADRFPPLAPCETDASSSEMISAHSVRHTPPRFTPARHHAPLL</sequence>
<feature type="signal peptide" evidence="4">
    <location>
        <begin position="1"/>
        <end position="19"/>
    </location>
</feature>
<comment type="similarity">
    <text evidence="1">Belongs to the short-chain dehydrogenases/reductases (SDR) family.</text>
</comment>
<comment type="caution">
    <text evidence="5">The sequence shown here is derived from an EMBL/GenBank/DDBJ whole genome shotgun (WGS) entry which is preliminary data.</text>
</comment>
<dbReference type="GO" id="GO:0016491">
    <property type="term" value="F:oxidoreductase activity"/>
    <property type="evidence" value="ECO:0007669"/>
    <property type="project" value="UniProtKB-KW"/>
</dbReference>